<evidence type="ECO:0000256" key="1">
    <source>
        <dbReference type="SAM" id="MobiDB-lite"/>
    </source>
</evidence>
<organism evidence="2 3">
    <name type="scientific">Mya arenaria</name>
    <name type="common">Soft-shell clam</name>
    <dbReference type="NCBI Taxonomy" id="6604"/>
    <lineage>
        <taxon>Eukaryota</taxon>
        <taxon>Metazoa</taxon>
        <taxon>Spiralia</taxon>
        <taxon>Lophotrochozoa</taxon>
        <taxon>Mollusca</taxon>
        <taxon>Bivalvia</taxon>
        <taxon>Autobranchia</taxon>
        <taxon>Heteroconchia</taxon>
        <taxon>Euheterodonta</taxon>
        <taxon>Imparidentia</taxon>
        <taxon>Neoheterodontei</taxon>
        <taxon>Myida</taxon>
        <taxon>Myoidea</taxon>
        <taxon>Myidae</taxon>
        <taxon>Mya</taxon>
    </lineage>
</organism>
<protein>
    <submittedName>
        <fullName evidence="2">Uncharacterized protein</fullName>
    </submittedName>
</protein>
<accession>A0ABY7E177</accession>
<keyword evidence="3" id="KW-1185">Reference proteome</keyword>
<proteinExistence type="predicted"/>
<reference evidence="2" key="1">
    <citation type="submission" date="2022-11" db="EMBL/GenBank/DDBJ databases">
        <title>Centuries of genome instability and evolution in soft-shell clam transmissible cancer (bioRxiv).</title>
        <authorList>
            <person name="Hart S.F.M."/>
            <person name="Yonemitsu M.A."/>
            <person name="Giersch R.M."/>
            <person name="Beal B.F."/>
            <person name="Arriagada G."/>
            <person name="Davis B.W."/>
            <person name="Ostrander E.A."/>
            <person name="Goff S.P."/>
            <person name="Metzger M.J."/>
        </authorList>
    </citation>
    <scope>NUCLEOTIDE SEQUENCE</scope>
    <source>
        <strain evidence="2">MELC-2E11</strain>
        <tissue evidence="2">Siphon/mantle</tissue>
    </source>
</reference>
<evidence type="ECO:0000313" key="2">
    <source>
        <dbReference type="EMBL" id="WAR03755.1"/>
    </source>
</evidence>
<sequence>MSVCWYIEQVLKKELTLPKLQCIKTTARLCLGGRKGSVLRKESEAGRSDTPEGGAGMPRGQGEQALFHFLAALVHRQRPP</sequence>
<dbReference type="EMBL" id="CP111015">
    <property type="protein sequence ID" value="WAR03755.1"/>
    <property type="molecule type" value="Genomic_DNA"/>
</dbReference>
<name>A0ABY7E177_MYAAR</name>
<feature type="compositionally biased region" description="Basic and acidic residues" evidence="1">
    <location>
        <begin position="40"/>
        <end position="50"/>
    </location>
</feature>
<evidence type="ECO:0000313" key="3">
    <source>
        <dbReference type="Proteomes" id="UP001164746"/>
    </source>
</evidence>
<gene>
    <name evidence="2" type="ORF">MAR_010313</name>
</gene>
<dbReference type="Proteomes" id="UP001164746">
    <property type="component" value="Chromosome 4"/>
</dbReference>
<feature type="region of interest" description="Disordered" evidence="1">
    <location>
        <begin position="40"/>
        <end position="60"/>
    </location>
</feature>